<dbReference type="PANTHER" id="PTHR13812:SF19">
    <property type="entry name" value="KETIMINE REDUCTASE MU-CRYSTALLIN"/>
    <property type="match status" value="1"/>
</dbReference>
<dbReference type="Gene3D" id="3.30.1780.10">
    <property type="entry name" value="ornithine cyclodeaminase, domain 1"/>
    <property type="match status" value="1"/>
</dbReference>
<dbReference type="PIRSF" id="PIRSF001439">
    <property type="entry name" value="CryM"/>
    <property type="match status" value="1"/>
</dbReference>
<evidence type="ECO:0000313" key="1">
    <source>
        <dbReference type="EMBL" id="QRF69358.1"/>
    </source>
</evidence>
<accession>A0ABX7FG78</accession>
<organism evidence="1 2">
    <name type="scientific">Ponticoccus alexandrii</name>
    <dbReference type="NCBI Taxonomy" id="1943633"/>
    <lineage>
        <taxon>Bacteria</taxon>
        <taxon>Pseudomonadati</taxon>
        <taxon>Pseudomonadota</taxon>
        <taxon>Alphaproteobacteria</taxon>
        <taxon>Rhodobacterales</taxon>
        <taxon>Roseobacteraceae</taxon>
        <taxon>Ponticoccus</taxon>
    </lineage>
</organism>
<name>A0ABX7FG78_9RHOB</name>
<dbReference type="InterPro" id="IPR036291">
    <property type="entry name" value="NAD(P)-bd_dom_sf"/>
</dbReference>
<dbReference type="InterPro" id="IPR023401">
    <property type="entry name" value="ODC_N"/>
</dbReference>
<evidence type="ECO:0000313" key="2">
    <source>
        <dbReference type="Proteomes" id="UP000596387"/>
    </source>
</evidence>
<protein>
    <submittedName>
        <fullName evidence="1">Ornithine cyclodeaminase family protein</fullName>
    </submittedName>
</protein>
<geneLocation type="plasmid" evidence="1 2">
    <name>p-SCP4</name>
</geneLocation>
<dbReference type="EMBL" id="CP047170">
    <property type="protein sequence ID" value="QRF69358.1"/>
    <property type="molecule type" value="Genomic_DNA"/>
</dbReference>
<gene>
    <name evidence="1" type="ORF">GQA70_23825</name>
</gene>
<dbReference type="Proteomes" id="UP000596387">
    <property type="component" value="Plasmid p-SCP4"/>
</dbReference>
<proteinExistence type="predicted"/>
<dbReference type="SUPFAM" id="SSF51735">
    <property type="entry name" value="NAD(P)-binding Rossmann-fold domains"/>
    <property type="match status" value="1"/>
</dbReference>
<reference evidence="1 2" key="1">
    <citation type="submission" date="2019-12" db="EMBL/GenBank/DDBJ databases">
        <title>Complete Genome Sequence of a Quorum-Sensing Bacterium,Rhodobacteraceae bacterium C31, Isolated from a marine microalgae symbiotic bacteria.</title>
        <authorList>
            <person name="Zhang Y."/>
        </authorList>
    </citation>
    <scope>NUCLEOTIDE SEQUENCE [LARGE SCALE GENOMIC DNA]</scope>
    <source>
        <strain evidence="1 2">C31</strain>
        <plasmid evidence="1 2">p-SCP4</plasmid>
    </source>
</reference>
<dbReference type="Gene3D" id="3.40.50.720">
    <property type="entry name" value="NAD(P)-binding Rossmann-like Domain"/>
    <property type="match status" value="1"/>
</dbReference>
<dbReference type="PANTHER" id="PTHR13812">
    <property type="entry name" value="KETIMINE REDUCTASE MU-CRYSTALLIN"/>
    <property type="match status" value="1"/>
</dbReference>
<keyword evidence="1" id="KW-0614">Plasmid</keyword>
<dbReference type="InterPro" id="IPR003462">
    <property type="entry name" value="ODC_Mu_crystall"/>
</dbReference>
<sequence>MECCGSDFEASLLILSDAEVRQLCPQPAEVRRAMMEGFRHYANTRAGIPPKATVGTESNRFCQMMGAVAPGGTVAACKWVSVVLGERATVSGAILLNCYSCGKTIAVLNAAAITEMRTAAMSALAMSFLARPESRSVGFVGVGAQAAAHLLHIQSALPGLTEIVCVGRSTDSARRFAEFATKSGVRARPADGPEEAIGCDIIVSTVPHDTSKPPFLDADLVRPGATVCAVDLGRPWIGSTMDRFDAVYTDDLSQAATPENAVKMRYQGPYLGDLSDLASGHLPGRTGNERILFQFPGFALGDAILSDLVFRNARAHKIGQRVRF</sequence>
<keyword evidence="2" id="KW-1185">Reference proteome</keyword>
<dbReference type="RefSeq" id="WP_023852053.1">
    <property type="nucleotide sequence ID" value="NZ_CP047170.1"/>
</dbReference>
<dbReference type="Pfam" id="PF02423">
    <property type="entry name" value="OCD_Mu_crystall"/>
    <property type="match status" value="1"/>
</dbReference>